<dbReference type="Pfam" id="PF01408">
    <property type="entry name" value="GFO_IDH_MocA"/>
    <property type="match status" value="1"/>
</dbReference>
<dbReference type="Pfam" id="PF22725">
    <property type="entry name" value="GFO_IDH_MocA_C3"/>
    <property type="match status" value="1"/>
</dbReference>
<dbReference type="Gene3D" id="3.40.50.720">
    <property type="entry name" value="NAD(P)-binding Rossmann-like Domain"/>
    <property type="match status" value="1"/>
</dbReference>
<dbReference type="InterPro" id="IPR000683">
    <property type="entry name" value="Gfo/Idh/MocA-like_OxRdtase_N"/>
</dbReference>
<proteinExistence type="predicted"/>
<dbReference type="SUPFAM" id="SSF55347">
    <property type="entry name" value="Glyceraldehyde-3-phosphate dehydrogenase-like, C-terminal domain"/>
    <property type="match status" value="1"/>
</dbReference>
<protein>
    <submittedName>
        <fullName evidence="3">Gfo/Idh/MocA family protein</fullName>
    </submittedName>
</protein>
<accession>A0ABW0QK95</accession>
<dbReference type="PANTHER" id="PTHR43249:SF1">
    <property type="entry name" value="D-GLUCOSIDE 3-DEHYDROGENASE"/>
    <property type="match status" value="1"/>
</dbReference>
<gene>
    <name evidence="3" type="ORF">ACFPP7_24620</name>
</gene>
<dbReference type="InterPro" id="IPR055170">
    <property type="entry name" value="GFO_IDH_MocA-like_dom"/>
</dbReference>
<dbReference type="InterPro" id="IPR052515">
    <property type="entry name" value="Gfo/Idh/MocA_Oxidoreductase"/>
</dbReference>
<evidence type="ECO:0000313" key="3">
    <source>
        <dbReference type="EMBL" id="MFC5524067.1"/>
    </source>
</evidence>
<dbReference type="SUPFAM" id="SSF51735">
    <property type="entry name" value="NAD(P)-binding Rossmann-fold domains"/>
    <property type="match status" value="1"/>
</dbReference>
<comment type="caution">
    <text evidence="3">The sequence shown here is derived from an EMBL/GenBank/DDBJ whole genome shotgun (WGS) entry which is preliminary data.</text>
</comment>
<evidence type="ECO:0000259" key="2">
    <source>
        <dbReference type="Pfam" id="PF22725"/>
    </source>
</evidence>
<sequence>MTNRTLKIGVVGLGRAFTLMLPTFVHDSRVKLVGATDPIAAARAQFEKDFGAPGYESMEALCANPAVEVLYIASPHQFHAAHVCLAASHGKHVMVEKPMALTVHECTRMIEATRRAGVHLIVGHSHSFNTPIRRTREIIDSGRYGAVRMINALNFTDFLYRPRRPEELDTQAGGGVIHSQATHQMDIVRLLGGGLVNSVRAHTGSWDAARPTEGAYSALLGFEGGAFASATYSGYGHYDSDELMDNIGEMGQAKDPDDYGAARKRLQNAATSTEESALKAARNYGGSLYVPGTALPQNLAHQHFGQIIVNCEKADLRPGATGIAIYTDSQKVIETLPAPVIPRREVIDELFATVVKDRPAVHSGEWARATTAVCLALLQSARTGSACRPRHQVSHNAGS</sequence>
<dbReference type="Proteomes" id="UP001596084">
    <property type="component" value="Unassembled WGS sequence"/>
</dbReference>
<feature type="domain" description="GFO/IDH/MocA-like oxidoreductase" evidence="2">
    <location>
        <begin position="132"/>
        <end position="251"/>
    </location>
</feature>
<reference evidence="4" key="1">
    <citation type="journal article" date="2019" name="Int. J. Syst. Evol. Microbiol.">
        <title>The Global Catalogue of Microorganisms (GCM) 10K type strain sequencing project: providing services to taxonomists for standard genome sequencing and annotation.</title>
        <authorList>
            <consortium name="The Broad Institute Genomics Platform"/>
            <consortium name="The Broad Institute Genome Sequencing Center for Infectious Disease"/>
            <person name="Wu L."/>
            <person name="Ma J."/>
        </authorList>
    </citation>
    <scope>NUCLEOTIDE SEQUENCE [LARGE SCALE GENOMIC DNA]</scope>
    <source>
        <strain evidence="4">CGMCC 4.7277</strain>
    </source>
</reference>
<evidence type="ECO:0000313" key="4">
    <source>
        <dbReference type="Proteomes" id="UP001596084"/>
    </source>
</evidence>
<organism evidence="3 4">
    <name type="scientific">Polaromonas jejuensis</name>
    <dbReference type="NCBI Taxonomy" id="457502"/>
    <lineage>
        <taxon>Bacteria</taxon>
        <taxon>Pseudomonadati</taxon>
        <taxon>Pseudomonadota</taxon>
        <taxon>Betaproteobacteria</taxon>
        <taxon>Burkholderiales</taxon>
        <taxon>Comamonadaceae</taxon>
        <taxon>Polaromonas</taxon>
    </lineage>
</organism>
<dbReference type="Gene3D" id="3.30.360.10">
    <property type="entry name" value="Dihydrodipicolinate Reductase, domain 2"/>
    <property type="match status" value="1"/>
</dbReference>
<evidence type="ECO:0000259" key="1">
    <source>
        <dbReference type="Pfam" id="PF01408"/>
    </source>
</evidence>
<dbReference type="RefSeq" id="WP_068832008.1">
    <property type="nucleotide sequence ID" value="NZ_JBHSMX010000066.1"/>
</dbReference>
<dbReference type="InterPro" id="IPR036291">
    <property type="entry name" value="NAD(P)-bd_dom_sf"/>
</dbReference>
<keyword evidence="4" id="KW-1185">Reference proteome</keyword>
<dbReference type="EMBL" id="JBHSMX010000066">
    <property type="protein sequence ID" value="MFC5524067.1"/>
    <property type="molecule type" value="Genomic_DNA"/>
</dbReference>
<name>A0ABW0QK95_9BURK</name>
<dbReference type="PANTHER" id="PTHR43249">
    <property type="entry name" value="UDP-N-ACETYL-2-AMINO-2-DEOXY-D-GLUCURONATE OXIDASE"/>
    <property type="match status" value="1"/>
</dbReference>
<feature type="domain" description="Gfo/Idh/MocA-like oxidoreductase N-terminal" evidence="1">
    <location>
        <begin position="6"/>
        <end position="124"/>
    </location>
</feature>